<dbReference type="SUPFAM" id="SSF53474">
    <property type="entry name" value="alpha/beta-Hydrolases"/>
    <property type="match status" value="1"/>
</dbReference>
<organism evidence="6 7">
    <name type="scientific">Oidiodendron maius (strain Zn)</name>
    <dbReference type="NCBI Taxonomy" id="913774"/>
    <lineage>
        <taxon>Eukaryota</taxon>
        <taxon>Fungi</taxon>
        <taxon>Dikarya</taxon>
        <taxon>Ascomycota</taxon>
        <taxon>Pezizomycotina</taxon>
        <taxon>Leotiomycetes</taxon>
        <taxon>Leotiomycetes incertae sedis</taxon>
        <taxon>Myxotrichaceae</taxon>
        <taxon>Oidiodendron</taxon>
    </lineage>
</organism>
<evidence type="ECO:0000313" key="7">
    <source>
        <dbReference type="Proteomes" id="UP000054321"/>
    </source>
</evidence>
<protein>
    <recommendedName>
        <fullName evidence="1">1-alkyl-2-acetylglycerophosphocholine esterase</fullName>
        <ecNumber evidence="1">3.1.1.47</ecNumber>
    </recommendedName>
</protein>
<reference evidence="6 7" key="1">
    <citation type="submission" date="2014-04" db="EMBL/GenBank/DDBJ databases">
        <authorList>
            <consortium name="DOE Joint Genome Institute"/>
            <person name="Kuo A."/>
            <person name="Martino E."/>
            <person name="Perotto S."/>
            <person name="Kohler A."/>
            <person name="Nagy L.G."/>
            <person name="Floudas D."/>
            <person name="Copeland A."/>
            <person name="Barry K.W."/>
            <person name="Cichocki N."/>
            <person name="Veneault-Fourrey C."/>
            <person name="LaButti K."/>
            <person name="Lindquist E.A."/>
            <person name="Lipzen A."/>
            <person name="Lundell T."/>
            <person name="Morin E."/>
            <person name="Murat C."/>
            <person name="Sun H."/>
            <person name="Tunlid A."/>
            <person name="Henrissat B."/>
            <person name="Grigoriev I.V."/>
            <person name="Hibbett D.S."/>
            <person name="Martin F."/>
            <person name="Nordberg H.P."/>
            <person name="Cantor M.N."/>
            <person name="Hua S.X."/>
        </authorList>
    </citation>
    <scope>NUCLEOTIDE SEQUENCE [LARGE SCALE GENOMIC DNA]</scope>
    <source>
        <strain evidence="6 7">Zn</strain>
    </source>
</reference>
<dbReference type="InParanoid" id="A0A0C3HIC3"/>
<evidence type="ECO:0000256" key="1">
    <source>
        <dbReference type="ARBA" id="ARBA00013201"/>
    </source>
</evidence>
<dbReference type="AlphaFoldDB" id="A0A0C3HIC3"/>
<evidence type="ECO:0000256" key="3">
    <source>
        <dbReference type="ARBA" id="ARBA00022963"/>
    </source>
</evidence>
<evidence type="ECO:0000313" key="6">
    <source>
        <dbReference type="EMBL" id="KIN02840.1"/>
    </source>
</evidence>
<dbReference type="PANTHER" id="PTHR10272:SF14">
    <property type="entry name" value="PAF ACETYLHYDROLASE FAMILY PROTEIN"/>
    <property type="match status" value="1"/>
</dbReference>
<feature type="chain" id="PRO_5002165404" description="1-alkyl-2-acetylglycerophosphocholine esterase" evidence="5">
    <location>
        <begin position="18"/>
        <end position="369"/>
    </location>
</feature>
<gene>
    <name evidence="6" type="ORF">OIDMADRAFT_52668</name>
</gene>
<dbReference type="GO" id="GO:0016042">
    <property type="term" value="P:lipid catabolic process"/>
    <property type="evidence" value="ECO:0007669"/>
    <property type="project" value="UniProtKB-KW"/>
</dbReference>
<accession>A0A0C3HIC3</accession>
<feature type="signal peptide" evidence="5">
    <location>
        <begin position="1"/>
        <end position="17"/>
    </location>
</feature>
<dbReference type="PANTHER" id="PTHR10272">
    <property type="entry name" value="PLATELET-ACTIVATING FACTOR ACETYLHYDROLASE"/>
    <property type="match status" value="1"/>
</dbReference>
<dbReference type="EC" id="3.1.1.47" evidence="1"/>
<dbReference type="Proteomes" id="UP000054321">
    <property type="component" value="Unassembled WGS sequence"/>
</dbReference>
<evidence type="ECO:0000256" key="5">
    <source>
        <dbReference type="SAM" id="SignalP"/>
    </source>
</evidence>
<dbReference type="GO" id="GO:0003847">
    <property type="term" value="F:1-alkyl-2-acetylglycerophosphocholine esterase activity"/>
    <property type="evidence" value="ECO:0007669"/>
    <property type="project" value="UniProtKB-EC"/>
</dbReference>
<dbReference type="OrthoDB" id="3582186at2759"/>
<keyword evidence="2" id="KW-0378">Hydrolase</keyword>
<dbReference type="STRING" id="913774.A0A0C3HIC3"/>
<evidence type="ECO:0000256" key="4">
    <source>
        <dbReference type="ARBA" id="ARBA00023098"/>
    </source>
</evidence>
<keyword evidence="4" id="KW-0443">Lipid metabolism</keyword>
<sequence>MCFLAQLLFLSLTGATSLPRPDGPYSVGFSQYIISHITPNDPTPGPGNALLAHIYYPTRDTNDSSPVLYMDPKSAIVWGDALDLPRGLLGKLRTDLHGNASFLDAPTGHPTILFSPAAGFNAWMYYGLLANLASHGYTILAIDHPGEPPVVRWPNGTDIIGLSIDVDFTTTLTREVHEFRVTDLAAALAWFPMFVRERSAPFDTSTFLALGHSIGGSASITFTPDHEQVRAAVNLDGGFSQHQTVITDVGRPVFLMSSINHTIQGDPSWAEFQDHQTGWWENIAIYGSGHLDYCDIAMWNEALGLAPLVQEQFGPVGGLRTTQIARKYVGDFFSWVEGRGKGVINSPSLKWREAVYVNGSEFANGHTNE</sequence>
<reference evidence="7" key="2">
    <citation type="submission" date="2015-01" db="EMBL/GenBank/DDBJ databases">
        <title>Evolutionary Origins and Diversification of the Mycorrhizal Mutualists.</title>
        <authorList>
            <consortium name="DOE Joint Genome Institute"/>
            <consortium name="Mycorrhizal Genomics Consortium"/>
            <person name="Kohler A."/>
            <person name="Kuo A."/>
            <person name="Nagy L.G."/>
            <person name="Floudas D."/>
            <person name="Copeland A."/>
            <person name="Barry K.W."/>
            <person name="Cichocki N."/>
            <person name="Veneault-Fourrey C."/>
            <person name="LaButti K."/>
            <person name="Lindquist E.A."/>
            <person name="Lipzen A."/>
            <person name="Lundell T."/>
            <person name="Morin E."/>
            <person name="Murat C."/>
            <person name="Riley R."/>
            <person name="Ohm R."/>
            <person name="Sun H."/>
            <person name="Tunlid A."/>
            <person name="Henrissat B."/>
            <person name="Grigoriev I.V."/>
            <person name="Hibbett D.S."/>
            <person name="Martin F."/>
        </authorList>
    </citation>
    <scope>NUCLEOTIDE SEQUENCE [LARGE SCALE GENOMIC DNA]</scope>
    <source>
        <strain evidence="7">Zn</strain>
    </source>
</reference>
<proteinExistence type="predicted"/>
<dbReference type="InterPro" id="IPR029058">
    <property type="entry name" value="AB_hydrolase_fold"/>
</dbReference>
<keyword evidence="5" id="KW-0732">Signal</keyword>
<evidence type="ECO:0000256" key="2">
    <source>
        <dbReference type="ARBA" id="ARBA00022801"/>
    </source>
</evidence>
<dbReference type="EMBL" id="KN832874">
    <property type="protein sequence ID" value="KIN02840.1"/>
    <property type="molecule type" value="Genomic_DNA"/>
</dbReference>
<dbReference type="Gene3D" id="3.40.50.1820">
    <property type="entry name" value="alpha/beta hydrolase"/>
    <property type="match status" value="1"/>
</dbReference>
<dbReference type="HOGENOM" id="CLU_026278_0_0_1"/>
<dbReference type="Pfam" id="PF03403">
    <property type="entry name" value="PAF-AH_p_II"/>
    <property type="match status" value="1"/>
</dbReference>
<name>A0A0C3HIC3_OIDMZ</name>
<keyword evidence="3" id="KW-0442">Lipid degradation</keyword>
<keyword evidence="7" id="KW-1185">Reference proteome</keyword>